<dbReference type="KEGG" id="more:E1B28_000576"/>
<proteinExistence type="predicted"/>
<protein>
    <submittedName>
        <fullName evidence="2">Uncharacterized protein</fullName>
    </submittedName>
</protein>
<keyword evidence="3" id="KW-1185">Reference proteome</keyword>
<accession>A0A9P7V1S1</accession>
<dbReference type="PANTHER" id="PTHR43569">
    <property type="entry name" value="AMIDOHYDROLASE"/>
    <property type="match status" value="1"/>
</dbReference>
<evidence type="ECO:0000313" key="3">
    <source>
        <dbReference type="Proteomes" id="UP001049176"/>
    </source>
</evidence>
<dbReference type="GeneID" id="66069652"/>
<dbReference type="AlphaFoldDB" id="A0A9P7V1S1"/>
<dbReference type="OrthoDB" id="2135488at2759"/>
<organism evidence="2 3">
    <name type="scientific">Marasmius oreades</name>
    <name type="common">fairy-ring Marasmius</name>
    <dbReference type="NCBI Taxonomy" id="181124"/>
    <lineage>
        <taxon>Eukaryota</taxon>
        <taxon>Fungi</taxon>
        <taxon>Dikarya</taxon>
        <taxon>Basidiomycota</taxon>
        <taxon>Agaricomycotina</taxon>
        <taxon>Agaricomycetes</taxon>
        <taxon>Agaricomycetidae</taxon>
        <taxon>Agaricales</taxon>
        <taxon>Marasmiineae</taxon>
        <taxon>Marasmiaceae</taxon>
        <taxon>Marasmius</taxon>
    </lineage>
</organism>
<dbReference type="EMBL" id="CM032181">
    <property type="protein sequence ID" value="KAG7098660.1"/>
    <property type="molecule type" value="Genomic_DNA"/>
</dbReference>
<dbReference type="Gene3D" id="3.20.20.140">
    <property type="entry name" value="Metal-dependent hydrolases"/>
    <property type="match status" value="1"/>
</dbReference>
<dbReference type="RefSeq" id="XP_043015130.1">
    <property type="nucleotide sequence ID" value="XM_043146428.1"/>
</dbReference>
<gene>
    <name evidence="2" type="ORF">E1B28_000576</name>
</gene>
<dbReference type="PANTHER" id="PTHR43569:SF2">
    <property type="entry name" value="AMIDOHYDROLASE-RELATED DOMAIN-CONTAINING PROTEIN"/>
    <property type="match status" value="1"/>
</dbReference>
<dbReference type="Proteomes" id="UP001049176">
    <property type="component" value="Chromosome 1"/>
</dbReference>
<evidence type="ECO:0000313" key="2">
    <source>
        <dbReference type="EMBL" id="KAG7098660.1"/>
    </source>
</evidence>
<feature type="compositionally biased region" description="Pro residues" evidence="1">
    <location>
        <begin position="1"/>
        <end position="10"/>
    </location>
</feature>
<sequence length="351" mass="38383">MSTVLPPQPTSPGVGIRRKGPKSHPSLPLSAFTPPNSGTSERFPLPPSPSTVHPEKVLDASVALLSSDDDLSQWKVHAGQTLGIRIGGLVAALPTVDADIARVISRLAADKSKTSIISVMVPFQLDAPPEELLTTAVLHNSPIPVSLATTFNAKATPQNVSTLKWALEQGRPVDIDVQADLKEDVFDTLEDLLYKATVNLEKVPPIILSNLLPPPHQLELPIVKLMNHTSYRKFQAQVAALSLHPQVYIKYLAPSWEAAPTVPGDSTPSLESNENRKQKEWKRRIKMYLGPVMEAFGYQRIIYGSFPSKISKTKISAGEWYELARESLAELGVEQDVVDAVFYATALEVYS</sequence>
<reference evidence="2" key="1">
    <citation type="journal article" date="2021" name="Genome Biol. Evol.">
        <title>The assembled and annotated genome of the fairy-ring fungus Marasmius oreades.</title>
        <authorList>
            <person name="Hiltunen M."/>
            <person name="Ament-Velasquez S.L."/>
            <person name="Johannesson H."/>
        </authorList>
    </citation>
    <scope>NUCLEOTIDE SEQUENCE</scope>
    <source>
        <strain evidence="2">03SP1</strain>
    </source>
</reference>
<feature type="region of interest" description="Disordered" evidence="1">
    <location>
        <begin position="1"/>
        <end position="52"/>
    </location>
</feature>
<dbReference type="InterPro" id="IPR052350">
    <property type="entry name" value="Metallo-dep_Lactonases"/>
</dbReference>
<name>A0A9P7V1S1_9AGAR</name>
<evidence type="ECO:0000256" key="1">
    <source>
        <dbReference type="SAM" id="MobiDB-lite"/>
    </source>
</evidence>
<comment type="caution">
    <text evidence="2">The sequence shown here is derived from an EMBL/GenBank/DDBJ whole genome shotgun (WGS) entry which is preliminary data.</text>
</comment>